<dbReference type="AlphaFoldDB" id="A0A409WSM7"/>
<reference evidence="2 3" key="1">
    <citation type="journal article" date="2018" name="Evol. Lett.">
        <title>Horizontal gene cluster transfer increased hallucinogenic mushroom diversity.</title>
        <authorList>
            <person name="Reynolds H.T."/>
            <person name="Vijayakumar V."/>
            <person name="Gluck-Thaler E."/>
            <person name="Korotkin H.B."/>
            <person name="Matheny P.B."/>
            <person name="Slot J.C."/>
        </authorList>
    </citation>
    <scope>NUCLEOTIDE SEQUENCE [LARGE SCALE GENOMIC DNA]</scope>
    <source>
        <strain evidence="2 3">2629</strain>
    </source>
</reference>
<comment type="caution">
    <text evidence="2">The sequence shown here is derived from an EMBL/GenBank/DDBJ whole genome shotgun (WGS) entry which is preliminary data.</text>
</comment>
<feature type="region of interest" description="Disordered" evidence="1">
    <location>
        <begin position="1"/>
        <end position="34"/>
    </location>
</feature>
<accession>A0A409WSM7</accession>
<gene>
    <name evidence="2" type="ORF">CVT24_000348</name>
</gene>
<dbReference type="InParanoid" id="A0A409WSM7"/>
<protein>
    <submittedName>
        <fullName evidence="2">Uncharacterized protein</fullName>
    </submittedName>
</protein>
<proteinExistence type="predicted"/>
<organism evidence="2 3">
    <name type="scientific">Panaeolus cyanescens</name>
    <dbReference type="NCBI Taxonomy" id="181874"/>
    <lineage>
        <taxon>Eukaryota</taxon>
        <taxon>Fungi</taxon>
        <taxon>Dikarya</taxon>
        <taxon>Basidiomycota</taxon>
        <taxon>Agaricomycotina</taxon>
        <taxon>Agaricomycetes</taxon>
        <taxon>Agaricomycetidae</taxon>
        <taxon>Agaricales</taxon>
        <taxon>Agaricineae</taxon>
        <taxon>Galeropsidaceae</taxon>
        <taxon>Panaeolus</taxon>
    </lineage>
</organism>
<evidence type="ECO:0000313" key="2">
    <source>
        <dbReference type="EMBL" id="PPQ81523.1"/>
    </source>
</evidence>
<keyword evidence="3" id="KW-1185">Reference proteome</keyword>
<dbReference type="Proteomes" id="UP000284842">
    <property type="component" value="Unassembled WGS sequence"/>
</dbReference>
<feature type="compositionally biased region" description="Basic and acidic residues" evidence="1">
    <location>
        <begin position="1"/>
        <end position="25"/>
    </location>
</feature>
<name>A0A409WSM7_9AGAR</name>
<dbReference type="EMBL" id="NHTK01005269">
    <property type="protein sequence ID" value="PPQ81523.1"/>
    <property type="molecule type" value="Genomic_DNA"/>
</dbReference>
<sequence>MTEVHVKNETRDAIHAKDRPLHHGPDTSQKTSQTLRADVHVKSECALIDEMANELFGMKHRRPGNIITLAVYSPNGYSALQVKDLQQRVVKEDPTCFELGQPKNRRKSDAQYLFCHPSLALRQILDFEFLFPPAKYGPGYKVELTAPRDTPSDRKLHNLLYSSIQHIVYIGPLPVLSFAFLLLRQVHLWHSSYEGKPHGRAQQYRADVLSILLNTTAHIEPLRITKPWASQPPMLPHSEISSLKMKIATFISTPVGSPTKEDWINLGLAEAES</sequence>
<evidence type="ECO:0000256" key="1">
    <source>
        <dbReference type="SAM" id="MobiDB-lite"/>
    </source>
</evidence>
<evidence type="ECO:0000313" key="3">
    <source>
        <dbReference type="Proteomes" id="UP000284842"/>
    </source>
</evidence>